<accession>A0A7M7Q9W8</accession>
<protein>
    <submittedName>
        <fullName evidence="4">Uncharacterized protein</fullName>
    </submittedName>
</protein>
<sequence length="403" mass="46173">MKRIAICCLVLVFLAVRASGYQVFEEPEEDDETVRGKRQQSGASLIDSIFNVNSHYCDQADFTGGSDFVTGKRWSYRECAQGSVNNSWALCKIPVSTLEAVGNLIKNRQQNRYQTTPLSTTRPNRRYDVDQVNEVERRRRDEYKRRVEAQREQQRRWQEQLNRRRMDQLIQHNRRMQQQIVAEDERTHHSFYRDPFGFNALTKWVVGPHGVFNGHAGHGDGHVYQYYNPQKPLHFGGHHNQGTHRPTPTKPTIPQGSTVSTTTSTSSSTSTSFTSTSTNPPRPTHNYEVHENVDEGNNPFSWPNWFGIINVLTSATQQSYPSDDRLQNKIAPKKTKVRFDEPPLQNKIAPKDNDYFKAKYYAKARKNSSPEEELTGNEIDGNVGSGERLGLNERGARVLFPTN</sequence>
<dbReference type="Proteomes" id="UP000002358">
    <property type="component" value="Chromosome 3"/>
</dbReference>
<feature type="compositionally biased region" description="Low complexity" evidence="2">
    <location>
        <begin position="257"/>
        <end position="278"/>
    </location>
</feature>
<evidence type="ECO:0000256" key="2">
    <source>
        <dbReference type="SAM" id="MobiDB-lite"/>
    </source>
</evidence>
<feature type="compositionally biased region" description="Polar residues" evidence="2">
    <location>
        <begin position="243"/>
        <end position="256"/>
    </location>
</feature>
<proteinExistence type="predicted"/>
<evidence type="ECO:0000256" key="3">
    <source>
        <dbReference type="SAM" id="SignalP"/>
    </source>
</evidence>
<reference evidence="4" key="1">
    <citation type="submission" date="2021-01" db="UniProtKB">
        <authorList>
            <consortium name="EnsemblMetazoa"/>
        </authorList>
    </citation>
    <scope>IDENTIFICATION</scope>
</reference>
<keyword evidence="5" id="KW-1185">Reference proteome</keyword>
<feature type="coiled-coil region" evidence="1">
    <location>
        <begin position="132"/>
        <end position="186"/>
    </location>
</feature>
<dbReference type="SMR" id="A0A7M7Q9W8"/>
<keyword evidence="1" id="KW-0175">Coiled coil</keyword>
<dbReference type="OrthoDB" id="7701758at2759"/>
<dbReference type="AlphaFoldDB" id="A0A7M7Q9W8"/>
<dbReference type="RefSeq" id="XP_031782145.1">
    <property type="nucleotide sequence ID" value="XM_031926285.2"/>
</dbReference>
<organism evidence="4 5">
    <name type="scientific">Nasonia vitripennis</name>
    <name type="common">Parasitic wasp</name>
    <dbReference type="NCBI Taxonomy" id="7425"/>
    <lineage>
        <taxon>Eukaryota</taxon>
        <taxon>Metazoa</taxon>
        <taxon>Ecdysozoa</taxon>
        <taxon>Arthropoda</taxon>
        <taxon>Hexapoda</taxon>
        <taxon>Insecta</taxon>
        <taxon>Pterygota</taxon>
        <taxon>Neoptera</taxon>
        <taxon>Endopterygota</taxon>
        <taxon>Hymenoptera</taxon>
        <taxon>Apocrita</taxon>
        <taxon>Proctotrupomorpha</taxon>
        <taxon>Chalcidoidea</taxon>
        <taxon>Pteromalidae</taxon>
        <taxon>Pteromalinae</taxon>
        <taxon>Nasonia</taxon>
    </lineage>
</organism>
<evidence type="ECO:0000313" key="5">
    <source>
        <dbReference type="Proteomes" id="UP000002358"/>
    </source>
</evidence>
<evidence type="ECO:0000256" key="1">
    <source>
        <dbReference type="SAM" id="Coils"/>
    </source>
</evidence>
<dbReference type="EnsemblMetazoa" id="XM_031926285">
    <property type="protein sequence ID" value="XP_031782145"/>
    <property type="gene ID" value="LOC100121233"/>
</dbReference>
<dbReference type="InParanoid" id="A0A7M7Q9W8"/>
<dbReference type="GeneID" id="100121233"/>
<evidence type="ECO:0000313" key="4">
    <source>
        <dbReference type="EnsemblMetazoa" id="XP_031782145"/>
    </source>
</evidence>
<feature type="signal peptide" evidence="3">
    <location>
        <begin position="1"/>
        <end position="20"/>
    </location>
</feature>
<feature type="region of interest" description="Disordered" evidence="2">
    <location>
        <begin position="234"/>
        <end position="287"/>
    </location>
</feature>
<feature type="chain" id="PRO_5029843191" evidence="3">
    <location>
        <begin position="21"/>
        <end position="403"/>
    </location>
</feature>
<name>A0A7M7Q9W8_NASVI</name>
<feature type="region of interest" description="Disordered" evidence="2">
    <location>
        <begin position="366"/>
        <end position="388"/>
    </location>
</feature>
<keyword evidence="3" id="KW-0732">Signal</keyword>